<protein>
    <submittedName>
        <fullName evidence="2">Uncharacterized protein</fullName>
    </submittedName>
</protein>
<organism evidence="2 3">
    <name type="scientific">Diploptera punctata</name>
    <name type="common">Pacific beetle cockroach</name>
    <dbReference type="NCBI Taxonomy" id="6984"/>
    <lineage>
        <taxon>Eukaryota</taxon>
        <taxon>Metazoa</taxon>
        <taxon>Ecdysozoa</taxon>
        <taxon>Arthropoda</taxon>
        <taxon>Hexapoda</taxon>
        <taxon>Insecta</taxon>
        <taxon>Pterygota</taxon>
        <taxon>Neoptera</taxon>
        <taxon>Polyneoptera</taxon>
        <taxon>Dictyoptera</taxon>
        <taxon>Blattodea</taxon>
        <taxon>Blaberoidea</taxon>
        <taxon>Blaberidae</taxon>
        <taxon>Diplopterinae</taxon>
        <taxon>Diploptera</taxon>
    </lineage>
</organism>
<gene>
    <name evidence="2" type="ORF">L9F63_005770</name>
</gene>
<keyword evidence="1" id="KW-0812">Transmembrane</keyword>
<keyword evidence="3" id="KW-1185">Reference proteome</keyword>
<evidence type="ECO:0000256" key="1">
    <source>
        <dbReference type="SAM" id="Phobius"/>
    </source>
</evidence>
<reference evidence="2" key="2">
    <citation type="submission" date="2023-05" db="EMBL/GenBank/DDBJ databases">
        <authorList>
            <person name="Fouks B."/>
        </authorList>
    </citation>
    <scope>NUCLEOTIDE SEQUENCE</scope>
    <source>
        <strain evidence="2">Stay&amp;Tobe</strain>
        <tissue evidence="2">Testes</tissue>
    </source>
</reference>
<feature type="non-terminal residue" evidence="2">
    <location>
        <position position="133"/>
    </location>
</feature>
<accession>A0AAD8E566</accession>
<name>A0AAD8E566_DIPPU</name>
<reference evidence="2" key="1">
    <citation type="journal article" date="2023" name="IScience">
        <title>Live-bearing cockroach genome reveals convergent evolutionary mechanisms linked to viviparity in insects and beyond.</title>
        <authorList>
            <person name="Fouks B."/>
            <person name="Harrison M.C."/>
            <person name="Mikhailova A.A."/>
            <person name="Marchal E."/>
            <person name="English S."/>
            <person name="Carruthers M."/>
            <person name="Jennings E.C."/>
            <person name="Chiamaka E.L."/>
            <person name="Frigard R.A."/>
            <person name="Pippel M."/>
            <person name="Attardo G.M."/>
            <person name="Benoit J.B."/>
            <person name="Bornberg-Bauer E."/>
            <person name="Tobe S.S."/>
        </authorList>
    </citation>
    <scope>NUCLEOTIDE SEQUENCE</scope>
    <source>
        <strain evidence="2">Stay&amp;Tobe</strain>
    </source>
</reference>
<sequence>QININIEEIFSYFYFSLMIYLILTTLWALILMASGHLTSILMLYINIEMSDLEDFDHVFDIRREEEYDRIQLEEQENRCNIARCRHRCIRYYLRDTSRASMSTYKNPFLLLENTLNIPMFLLMNWQQIQHENK</sequence>
<dbReference type="EMBL" id="JASPKZ010009350">
    <property type="protein sequence ID" value="KAJ9577690.1"/>
    <property type="molecule type" value="Genomic_DNA"/>
</dbReference>
<keyword evidence="1" id="KW-1133">Transmembrane helix</keyword>
<dbReference type="AlphaFoldDB" id="A0AAD8E566"/>
<feature type="non-terminal residue" evidence="2">
    <location>
        <position position="1"/>
    </location>
</feature>
<proteinExistence type="predicted"/>
<dbReference type="Proteomes" id="UP001233999">
    <property type="component" value="Unassembled WGS sequence"/>
</dbReference>
<keyword evidence="1" id="KW-0472">Membrane</keyword>
<comment type="caution">
    <text evidence="2">The sequence shown here is derived from an EMBL/GenBank/DDBJ whole genome shotgun (WGS) entry which is preliminary data.</text>
</comment>
<evidence type="ECO:0000313" key="3">
    <source>
        <dbReference type="Proteomes" id="UP001233999"/>
    </source>
</evidence>
<feature type="transmembrane region" description="Helical" evidence="1">
    <location>
        <begin position="12"/>
        <end position="33"/>
    </location>
</feature>
<evidence type="ECO:0000313" key="2">
    <source>
        <dbReference type="EMBL" id="KAJ9577690.1"/>
    </source>
</evidence>